<dbReference type="GO" id="GO:0032259">
    <property type="term" value="P:methylation"/>
    <property type="evidence" value="ECO:0007669"/>
    <property type="project" value="UniProtKB-KW"/>
</dbReference>
<comment type="catalytic activity">
    <reaction evidence="7">
        <text>(6R)-5,10-methylene-5,6,7,8-tetrahydrofolate + 3-methyl-2-oxobutanoate + H2O = 2-dehydropantoate + (6S)-5,6,7,8-tetrahydrofolate</text>
        <dbReference type="Rhea" id="RHEA:11824"/>
        <dbReference type="ChEBI" id="CHEBI:11561"/>
        <dbReference type="ChEBI" id="CHEBI:11851"/>
        <dbReference type="ChEBI" id="CHEBI:15377"/>
        <dbReference type="ChEBI" id="CHEBI:15636"/>
        <dbReference type="ChEBI" id="CHEBI:57453"/>
        <dbReference type="EC" id="2.1.2.11"/>
    </reaction>
</comment>
<proteinExistence type="inferred from homology"/>
<dbReference type="PANTHER" id="PTHR20881">
    <property type="entry name" value="3-METHYL-2-OXOBUTANOATE HYDROXYMETHYLTRANSFERASE"/>
    <property type="match status" value="1"/>
</dbReference>
<dbReference type="Pfam" id="PF02548">
    <property type="entry name" value="Pantoate_transf"/>
    <property type="match status" value="1"/>
</dbReference>
<keyword evidence="5 7" id="KW-0808">Transferase</keyword>
<dbReference type="InterPro" id="IPR040442">
    <property type="entry name" value="Pyrv_kinase-like_dom_sf"/>
</dbReference>
<sequence length="283" mass="30060">MKTTAQFKKMKQDGKPIAMLTAYDAPSARLAERADVDLILVGDSVGMVVLGYDSTIPVTVDDMALHTKAVKRGARDTFVVTDLPFFSYHGDFSETSGHVKRLLQEAGADAVKLEGGQEVTDTVEKLVQAGVPVMGHLGLTPQSVGVLGGYKVQGKEASEAEKLVTEAKALEAAGAFALVLECVPKQLGALVADRLDIPIIGIGAGAETDGQVLVYHDVIGYGSEHTPKFVKQYANISPHIEVGLENYVSDVKSRAFPEAANTFTMKAEQLDGLYGTHAVSEGK</sequence>
<evidence type="ECO:0000256" key="2">
    <source>
        <dbReference type="ARBA" id="ARBA00008676"/>
    </source>
</evidence>
<evidence type="ECO:0000256" key="3">
    <source>
        <dbReference type="ARBA" id="ARBA00011424"/>
    </source>
</evidence>
<dbReference type="GO" id="GO:0008168">
    <property type="term" value="F:methyltransferase activity"/>
    <property type="evidence" value="ECO:0007669"/>
    <property type="project" value="UniProtKB-KW"/>
</dbReference>
<dbReference type="GO" id="GO:0000287">
    <property type="term" value="F:magnesium ion binding"/>
    <property type="evidence" value="ECO:0007669"/>
    <property type="project" value="TreeGrafter"/>
</dbReference>
<keyword evidence="4 7" id="KW-0566">Pantothenate biosynthesis</keyword>
<protein>
    <recommendedName>
        <fullName evidence="7">3-methyl-2-oxobutanoate hydroxymethyltransferase</fullName>
        <ecNumber evidence="7">2.1.2.11</ecNumber>
    </recommendedName>
    <alternativeName>
        <fullName evidence="7">Ketopantoate hydroxymethyltransferase</fullName>
        <shortName evidence="7">KPHMT</shortName>
    </alternativeName>
</protein>
<dbReference type="EMBL" id="CP035485">
    <property type="protein sequence ID" value="QDI91187.1"/>
    <property type="molecule type" value="Genomic_DNA"/>
</dbReference>
<evidence type="ECO:0000256" key="1">
    <source>
        <dbReference type="ARBA" id="ARBA00005033"/>
    </source>
</evidence>
<comment type="subcellular location">
    <subcellularLocation>
        <location evidence="7">Cytoplasm</location>
    </subcellularLocation>
</comment>
<dbReference type="NCBIfam" id="NF001452">
    <property type="entry name" value="PRK00311.1"/>
    <property type="match status" value="1"/>
</dbReference>
<evidence type="ECO:0000256" key="8">
    <source>
        <dbReference type="PIRSR" id="PIRSR000388-1"/>
    </source>
</evidence>
<feature type="active site" description="Proton acceptor" evidence="7 8">
    <location>
        <position position="181"/>
    </location>
</feature>
<dbReference type="SUPFAM" id="SSF51621">
    <property type="entry name" value="Phosphoenolpyruvate/pyruvate domain"/>
    <property type="match status" value="1"/>
</dbReference>
<evidence type="ECO:0000256" key="5">
    <source>
        <dbReference type="ARBA" id="ARBA00022679"/>
    </source>
</evidence>
<dbReference type="NCBIfam" id="TIGR00222">
    <property type="entry name" value="panB"/>
    <property type="match status" value="1"/>
</dbReference>
<evidence type="ECO:0000313" key="11">
    <source>
        <dbReference type="EMBL" id="QDI91187.1"/>
    </source>
</evidence>
<dbReference type="Proteomes" id="UP000319756">
    <property type="component" value="Chromosome"/>
</dbReference>
<dbReference type="InterPro" id="IPR003700">
    <property type="entry name" value="Pantoate_hydroxy_MeTrfase"/>
</dbReference>
<dbReference type="OrthoDB" id="9781789at2"/>
<comment type="subunit">
    <text evidence="3 7">Homodecamer; pentamer of dimers.</text>
</comment>
<keyword evidence="12" id="KW-1185">Reference proteome</keyword>
<dbReference type="AlphaFoldDB" id="A0A514LH63"/>
<comment type="similarity">
    <text evidence="2 7">Belongs to the PanB family.</text>
</comment>
<dbReference type="RefSeq" id="WP_142089035.1">
    <property type="nucleotide sequence ID" value="NZ_CP035485.1"/>
</dbReference>
<evidence type="ECO:0000256" key="6">
    <source>
        <dbReference type="ARBA" id="ARBA00056497"/>
    </source>
</evidence>
<dbReference type="InterPro" id="IPR015813">
    <property type="entry name" value="Pyrv/PenolPyrv_kinase-like_dom"/>
</dbReference>
<evidence type="ECO:0000256" key="4">
    <source>
        <dbReference type="ARBA" id="ARBA00022655"/>
    </source>
</evidence>
<accession>A0A514LH63</accession>
<dbReference type="UniPathway" id="UPA00028">
    <property type="reaction ID" value="UER00003"/>
</dbReference>
<evidence type="ECO:0000313" key="12">
    <source>
        <dbReference type="Proteomes" id="UP000319756"/>
    </source>
</evidence>
<keyword evidence="7" id="KW-0963">Cytoplasm</keyword>
<comment type="function">
    <text evidence="6 7">Catalyzes the reversible reaction in which hydroxymethyl group from 5,10-methylenetetrahydrofolate is transferred onto alpha-ketoisovalerate to form ketopantoate.</text>
</comment>
<dbReference type="KEGG" id="sale:EPH95_08300"/>
<organism evidence="11 12">
    <name type="scientific">Salicibibacter halophilus</name>
    <dbReference type="NCBI Taxonomy" id="2502791"/>
    <lineage>
        <taxon>Bacteria</taxon>
        <taxon>Bacillati</taxon>
        <taxon>Bacillota</taxon>
        <taxon>Bacilli</taxon>
        <taxon>Bacillales</taxon>
        <taxon>Bacillaceae</taxon>
        <taxon>Salicibibacter</taxon>
    </lineage>
</organism>
<dbReference type="GO" id="GO:0003864">
    <property type="term" value="F:3-methyl-2-oxobutanoate hydroxymethyltransferase activity"/>
    <property type="evidence" value="ECO:0007669"/>
    <property type="project" value="UniProtKB-UniRule"/>
</dbReference>
<dbReference type="CDD" id="cd06557">
    <property type="entry name" value="KPHMT-like"/>
    <property type="match status" value="1"/>
</dbReference>
<feature type="binding site" evidence="7 10">
    <location>
        <position position="82"/>
    </location>
    <ligand>
        <name>Mg(2+)</name>
        <dbReference type="ChEBI" id="CHEBI:18420"/>
    </ligand>
</feature>
<evidence type="ECO:0000256" key="10">
    <source>
        <dbReference type="PIRSR" id="PIRSR000388-3"/>
    </source>
</evidence>
<keyword evidence="11" id="KW-0489">Methyltransferase</keyword>
<evidence type="ECO:0000256" key="7">
    <source>
        <dbReference type="HAMAP-Rule" id="MF_00156"/>
    </source>
</evidence>
<dbReference type="PIRSF" id="PIRSF000388">
    <property type="entry name" value="Pantoate_hydroxy_MeTrfase"/>
    <property type="match status" value="1"/>
</dbReference>
<gene>
    <name evidence="7 11" type="primary">panB</name>
    <name evidence="11" type="ORF">EPH95_08300</name>
</gene>
<keyword evidence="7 10" id="KW-0479">Metal-binding</keyword>
<feature type="binding site" evidence="7 10">
    <location>
        <position position="43"/>
    </location>
    <ligand>
        <name>Mg(2+)</name>
        <dbReference type="ChEBI" id="CHEBI:18420"/>
    </ligand>
</feature>
<dbReference type="EC" id="2.1.2.11" evidence="7"/>
<dbReference type="HAMAP" id="MF_00156">
    <property type="entry name" value="PanB"/>
    <property type="match status" value="1"/>
</dbReference>
<feature type="binding site" evidence="7 9">
    <location>
        <position position="112"/>
    </location>
    <ligand>
        <name>3-methyl-2-oxobutanoate</name>
        <dbReference type="ChEBI" id="CHEBI:11851"/>
    </ligand>
</feature>
<dbReference type="GO" id="GO:0005737">
    <property type="term" value="C:cytoplasm"/>
    <property type="evidence" value="ECO:0007669"/>
    <property type="project" value="UniProtKB-SubCell"/>
</dbReference>
<feature type="binding site" evidence="7 9">
    <location>
        <begin position="43"/>
        <end position="44"/>
    </location>
    <ligand>
        <name>3-methyl-2-oxobutanoate</name>
        <dbReference type="ChEBI" id="CHEBI:11851"/>
    </ligand>
</feature>
<comment type="pathway">
    <text evidence="1 7">Cofactor biosynthesis; (R)-pantothenate biosynthesis; (R)-pantoate from 3-methyl-2-oxobutanoate: step 1/2.</text>
</comment>
<evidence type="ECO:0000256" key="9">
    <source>
        <dbReference type="PIRSR" id="PIRSR000388-2"/>
    </source>
</evidence>
<dbReference type="Gene3D" id="3.20.20.60">
    <property type="entry name" value="Phosphoenolpyruvate-binding domains"/>
    <property type="match status" value="1"/>
</dbReference>
<dbReference type="GO" id="GO:0015940">
    <property type="term" value="P:pantothenate biosynthetic process"/>
    <property type="evidence" value="ECO:0007669"/>
    <property type="project" value="UniProtKB-UniRule"/>
</dbReference>
<dbReference type="FunFam" id="3.20.20.60:FF:000003">
    <property type="entry name" value="3-methyl-2-oxobutanoate hydroxymethyltransferase"/>
    <property type="match status" value="1"/>
</dbReference>
<name>A0A514LH63_9BACI</name>
<feature type="binding site" evidence="7 10">
    <location>
        <position position="114"/>
    </location>
    <ligand>
        <name>Mg(2+)</name>
        <dbReference type="ChEBI" id="CHEBI:18420"/>
    </ligand>
</feature>
<feature type="binding site" evidence="7 9">
    <location>
        <position position="82"/>
    </location>
    <ligand>
        <name>3-methyl-2-oxobutanoate</name>
        <dbReference type="ChEBI" id="CHEBI:11851"/>
    </ligand>
</feature>
<reference evidence="12" key="1">
    <citation type="submission" date="2019-01" db="EMBL/GenBank/DDBJ databases">
        <title>Genomic analysis of Salicibibacter sp. NKC3-5.</title>
        <authorList>
            <person name="Oh Y.J."/>
        </authorList>
    </citation>
    <scope>NUCLEOTIDE SEQUENCE [LARGE SCALE GENOMIC DNA]</scope>
    <source>
        <strain evidence="12">NKC3-5</strain>
    </source>
</reference>
<dbReference type="PANTHER" id="PTHR20881:SF0">
    <property type="entry name" value="3-METHYL-2-OXOBUTANOATE HYDROXYMETHYLTRANSFERASE"/>
    <property type="match status" value="1"/>
</dbReference>
<comment type="cofactor">
    <cofactor evidence="7 10">
        <name>Mg(2+)</name>
        <dbReference type="ChEBI" id="CHEBI:18420"/>
    </cofactor>
    <text evidence="7 10">Binds 1 Mg(2+) ion per subunit.</text>
</comment>
<keyword evidence="7 10" id="KW-0460">Magnesium</keyword>